<proteinExistence type="predicted"/>
<evidence type="ECO:0000313" key="2">
    <source>
        <dbReference type="Proteomes" id="UP000526302"/>
    </source>
</evidence>
<gene>
    <name evidence="1" type="ORF">GX950_02625</name>
</gene>
<dbReference type="Proteomes" id="UP000526302">
    <property type="component" value="Unassembled WGS sequence"/>
</dbReference>
<sequence>MSVRGYFIQYRFILPDSIKHSSYTYQKLFRAIYGYTQAVHKGSGKNYQYHRQGILSNYPFIRPGKNCVIIPSVAFQPLQEFFKTGHNPTHNWETKGEWKCTYFLNEKDLTEAEVIKSLNNLISRKFIEGVEGLALLQNEMKRALSTQLDQNYVTRLVNEAQKIVDLEWFKQVYSQSPELNDFYENYKKLKGIQ</sequence>
<name>A0A7K4BZK1_9ARCH</name>
<protein>
    <submittedName>
        <fullName evidence="1">Uncharacterized protein</fullName>
    </submittedName>
</protein>
<reference evidence="1 2" key="1">
    <citation type="journal article" date="2020" name="Biotechnol. Biofuels">
        <title>New insights from the biogas microbiome by comprehensive genome-resolved metagenomics of nearly 1600 species originating from multiple anaerobic digesters.</title>
        <authorList>
            <person name="Campanaro S."/>
            <person name="Treu L."/>
            <person name="Rodriguez-R L.M."/>
            <person name="Kovalovszki A."/>
            <person name="Ziels R.M."/>
            <person name="Maus I."/>
            <person name="Zhu X."/>
            <person name="Kougias P.G."/>
            <person name="Basile A."/>
            <person name="Luo G."/>
            <person name="Schluter A."/>
            <person name="Konstantinidis K.T."/>
            <person name="Angelidaki I."/>
        </authorList>
    </citation>
    <scope>NUCLEOTIDE SEQUENCE [LARGE SCALE GENOMIC DNA]</scope>
    <source>
        <strain evidence="1">AS22ysBPME_79</strain>
    </source>
</reference>
<dbReference type="EMBL" id="JAAZKV010000018">
    <property type="protein sequence ID" value="NMA44684.1"/>
    <property type="molecule type" value="Genomic_DNA"/>
</dbReference>
<comment type="caution">
    <text evidence="1">The sequence shown here is derived from an EMBL/GenBank/DDBJ whole genome shotgun (WGS) entry which is preliminary data.</text>
</comment>
<organism evidence="1 2">
    <name type="scientific">Candidatus Iainarchaeum sp</name>
    <dbReference type="NCBI Taxonomy" id="3101447"/>
    <lineage>
        <taxon>Archaea</taxon>
        <taxon>Candidatus Iainarchaeota</taxon>
        <taxon>Candidatus Iainarchaeia</taxon>
        <taxon>Candidatus Iainarchaeales</taxon>
        <taxon>Candidatus Iainarchaeaceae</taxon>
        <taxon>Candidatus Iainarchaeum</taxon>
    </lineage>
</organism>
<evidence type="ECO:0000313" key="1">
    <source>
        <dbReference type="EMBL" id="NMA44684.1"/>
    </source>
</evidence>
<accession>A0A7K4BZK1</accession>
<dbReference type="AlphaFoldDB" id="A0A7K4BZK1"/>